<reference evidence="2 3" key="1">
    <citation type="journal article" date="2019" name="Int. J. Syst. Evol. Microbiol.">
        <title>The Global Catalogue of Microorganisms (GCM) 10K type strain sequencing project: providing services to taxonomists for standard genome sequencing and annotation.</title>
        <authorList>
            <consortium name="The Broad Institute Genomics Platform"/>
            <consortium name="The Broad Institute Genome Sequencing Center for Infectious Disease"/>
            <person name="Wu L."/>
            <person name="Ma J."/>
        </authorList>
    </citation>
    <scope>NUCLEOTIDE SEQUENCE [LARGE SCALE GENOMIC DNA]</scope>
    <source>
        <strain evidence="2 3">JCM 16343</strain>
    </source>
</reference>
<keyword evidence="1" id="KW-1133">Transmembrane helix</keyword>
<dbReference type="EMBL" id="BAAAFR010000002">
    <property type="protein sequence ID" value="GAA0316693.1"/>
    <property type="molecule type" value="Genomic_DNA"/>
</dbReference>
<feature type="transmembrane region" description="Helical" evidence="1">
    <location>
        <begin position="20"/>
        <end position="41"/>
    </location>
</feature>
<gene>
    <name evidence="2" type="ORF">GCM10009129_12580</name>
</gene>
<evidence type="ECO:0000313" key="2">
    <source>
        <dbReference type="EMBL" id="GAA0316693.1"/>
    </source>
</evidence>
<accession>A0ABN0VT71</accession>
<keyword evidence="3" id="KW-1185">Reference proteome</keyword>
<organism evidence="2 3">
    <name type="scientific">Psychrobacter aestuarii</name>
    <dbReference type="NCBI Taxonomy" id="556327"/>
    <lineage>
        <taxon>Bacteria</taxon>
        <taxon>Pseudomonadati</taxon>
        <taxon>Pseudomonadota</taxon>
        <taxon>Gammaproteobacteria</taxon>
        <taxon>Moraxellales</taxon>
        <taxon>Moraxellaceae</taxon>
        <taxon>Psychrobacter</taxon>
    </lineage>
</organism>
<evidence type="ECO:0000256" key="1">
    <source>
        <dbReference type="SAM" id="Phobius"/>
    </source>
</evidence>
<keyword evidence="1" id="KW-0812">Transmembrane</keyword>
<name>A0ABN0VT71_9GAMM</name>
<dbReference type="Proteomes" id="UP001501787">
    <property type="component" value="Unassembled WGS sequence"/>
</dbReference>
<protein>
    <submittedName>
        <fullName evidence="2">Uncharacterized protein</fullName>
    </submittedName>
</protein>
<sequence length="56" mass="5668">MEALSADTASDIGGTYTTSLGMGVGCVLLLTCSLGSWLQLLSAMPSALMVMKGNKA</sequence>
<proteinExistence type="predicted"/>
<evidence type="ECO:0000313" key="3">
    <source>
        <dbReference type="Proteomes" id="UP001501787"/>
    </source>
</evidence>
<comment type="caution">
    <text evidence="2">The sequence shown here is derived from an EMBL/GenBank/DDBJ whole genome shotgun (WGS) entry which is preliminary data.</text>
</comment>
<keyword evidence="1" id="KW-0472">Membrane</keyword>